<feature type="binding site" evidence="14 15">
    <location>
        <position position="36"/>
    </location>
    <ligand>
        <name>a divalent metal cation</name>
        <dbReference type="ChEBI" id="CHEBI:60240"/>
    </ligand>
</feature>
<dbReference type="PROSITE" id="PS51975">
    <property type="entry name" value="RNASE_H_2"/>
    <property type="match status" value="1"/>
</dbReference>
<evidence type="ECO:0000256" key="8">
    <source>
        <dbReference type="ARBA" id="ARBA00022490"/>
    </source>
</evidence>
<evidence type="ECO:0000256" key="11">
    <source>
        <dbReference type="ARBA" id="ARBA00022759"/>
    </source>
</evidence>
<comment type="cofactor">
    <cofactor evidence="2">
        <name>Mg(2+)</name>
        <dbReference type="ChEBI" id="CHEBI:18420"/>
    </cofactor>
</comment>
<evidence type="ECO:0000259" key="17">
    <source>
        <dbReference type="PROSITE" id="PS51975"/>
    </source>
</evidence>
<reference evidence="18" key="1">
    <citation type="submission" date="2020-10" db="EMBL/GenBank/DDBJ databases">
        <authorList>
            <person name="Gilroy R."/>
        </authorList>
    </citation>
    <scope>NUCLEOTIDE SEQUENCE</scope>
    <source>
        <strain evidence="18">ChiHcec3-6078</strain>
    </source>
</reference>
<feature type="binding site" evidence="14 15">
    <location>
        <position position="37"/>
    </location>
    <ligand>
        <name>a divalent metal cation</name>
        <dbReference type="ChEBI" id="CHEBI:60240"/>
    </ligand>
</feature>
<keyword evidence="10 14" id="KW-0479">Metal-binding</keyword>
<evidence type="ECO:0000256" key="4">
    <source>
        <dbReference type="ARBA" id="ARBA00004496"/>
    </source>
</evidence>
<dbReference type="EMBL" id="DVMP01000004">
    <property type="protein sequence ID" value="HIU24900.1"/>
    <property type="molecule type" value="Genomic_DNA"/>
</dbReference>
<evidence type="ECO:0000256" key="9">
    <source>
        <dbReference type="ARBA" id="ARBA00022722"/>
    </source>
</evidence>
<evidence type="ECO:0000256" key="5">
    <source>
        <dbReference type="ARBA" id="ARBA00007383"/>
    </source>
</evidence>
<protein>
    <recommendedName>
        <fullName evidence="7 14">Ribonuclease HII</fullName>
        <shortName evidence="14">RNase HII</shortName>
        <ecNumber evidence="6 14">3.1.26.4</ecNumber>
    </recommendedName>
</protein>
<dbReference type="InterPro" id="IPR036397">
    <property type="entry name" value="RNaseH_sf"/>
</dbReference>
<dbReference type="InterPro" id="IPR022898">
    <property type="entry name" value="RNase_HII"/>
</dbReference>
<evidence type="ECO:0000256" key="3">
    <source>
        <dbReference type="ARBA" id="ARBA00004065"/>
    </source>
</evidence>
<dbReference type="GO" id="GO:0004523">
    <property type="term" value="F:RNA-DNA hybrid ribonuclease activity"/>
    <property type="evidence" value="ECO:0007669"/>
    <property type="project" value="UniProtKB-UniRule"/>
</dbReference>
<dbReference type="NCBIfam" id="NF000594">
    <property type="entry name" value="PRK00015.1-1"/>
    <property type="match status" value="1"/>
</dbReference>
<evidence type="ECO:0000256" key="16">
    <source>
        <dbReference type="RuleBase" id="RU003515"/>
    </source>
</evidence>
<dbReference type="InterPro" id="IPR024567">
    <property type="entry name" value="RNase_HII/HIII_dom"/>
</dbReference>
<dbReference type="EC" id="3.1.26.4" evidence="6 14"/>
<dbReference type="GO" id="GO:0030145">
    <property type="term" value="F:manganese ion binding"/>
    <property type="evidence" value="ECO:0007669"/>
    <property type="project" value="UniProtKB-UniRule"/>
</dbReference>
<proteinExistence type="inferred from homology"/>
<dbReference type="GO" id="GO:0005737">
    <property type="term" value="C:cytoplasm"/>
    <property type="evidence" value="ECO:0007669"/>
    <property type="project" value="UniProtKB-SubCell"/>
</dbReference>
<evidence type="ECO:0000256" key="7">
    <source>
        <dbReference type="ARBA" id="ARBA00019179"/>
    </source>
</evidence>
<dbReference type="GO" id="GO:0003723">
    <property type="term" value="F:RNA binding"/>
    <property type="evidence" value="ECO:0007669"/>
    <property type="project" value="UniProtKB-UniRule"/>
</dbReference>
<dbReference type="SUPFAM" id="SSF53098">
    <property type="entry name" value="Ribonuclease H-like"/>
    <property type="match status" value="1"/>
</dbReference>
<dbReference type="GO" id="GO:0006298">
    <property type="term" value="P:mismatch repair"/>
    <property type="evidence" value="ECO:0007669"/>
    <property type="project" value="TreeGrafter"/>
</dbReference>
<evidence type="ECO:0000256" key="12">
    <source>
        <dbReference type="ARBA" id="ARBA00022801"/>
    </source>
</evidence>
<keyword evidence="9 14" id="KW-0540">Nuclease</keyword>
<dbReference type="Gene3D" id="3.30.420.10">
    <property type="entry name" value="Ribonuclease H-like superfamily/Ribonuclease H"/>
    <property type="match status" value="1"/>
</dbReference>
<name>A0A9D1I0Z6_9FIRM</name>
<evidence type="ECO:0000313" key="19">
    <source>
        <dbReference type="Proteomes" id="UP000824090"/>
    </source>
</evidence>
<keyword evidence="8 14" id="KW-0963">Cytoplasm</keyword>
<keyword evidence="13 14" id="KW-0464">Manganese</keyword>
<feature type="binding site" evidence="14 15">
    <location>
        <position position="130"/>
    </location>
    <ligand>
        <name>a divalent metal cation</name>
        <dbReference type="ChEBI" id="CHEBI:60240"/>
    </ligand>
</feature>
<dbReference type="GO" id="GO:0032299">
    <property type="term" value="C:ribonuclease H2 complex"/>
    <property type="evidence" value="ECO:0007669"/>
    <property type="project" value="TreeGrafter"/>
</dbReference>
<dbReference type="InterPro" id="IPR012337">
    <property type="entry name" value="RNaseH-like_sf"/>
</dbReference>
<dbReference type="Pfam" id="PF01351">
    <property type="entry name" value="RNase_HII"/>
    <property type="match status" value="1"/>
</dbReference>
<dbReference type="FunFam" id="3.30.420.10:FF:000006">
    <property type="entry name" value="Ribonuclease HII"/>
    <property type="match status" value="1"/>
</dbReference>
<dbReference type="CDD" id="cd07182">
    <property type="entry name" value="RNase_HII_bacteria_HII_like"/>
    <property type="match status" value="1"/>
</dbReference>
<evidence type="ECO:0000256" key="1">
    <source>
        <dbReference type="ARBA" id="ARBA00000077"/>
    </source>
</evidence>
<comment type="catalytic activity">
    <reaction evidence="1 14 15 16">
        <text>Endonucleolytic cleavage to 5'-phosphomonoester.</text>
        <dbReference type="EC" id="3.1.26.4"/>
    </reaction>
</comment>
<accession>A0A9D1I0Z6</accession>
<keyword evidence="12 14" id="KW-0378">Hydrolase</keyword>
<evidence type="ECO:0000313" key="18">
    <source>
        <dbReference type="EMBL" id="HIU24900.1"/>
    </source>
</evidence>
<dbReference type="NCBIfam" id="NF000595">
    <property type="entry name" value="PRK00015.1-3"/>
    <property type="match status" value="1"/>
</dbReference>
<evidence type="ECO:0000256" key="2">
    <source>
        <dbReference type="ARBA" id="ARBA00001946"/>
    </source>
</evidence>
<dbReference type="InterPro" id="IPR001352">
    <property type="entry name" value="RNase_HII/HIII"/>
</dbReference>
<feature type="domain" description="RNase H type-2" evidence="17">
    <location>
        <begin position="30"/>
        <end position="214"/>
    </location>
</feature>
<comment type="cofactor">
    <cofactor evidence="14 15">
        <name>Mn(2+)</name>
        <dbReference type="ChEBI" id="CHEBI:29035"/>
    </cofactor>
    <cofactor evidence="14 15">
        <name>Mg(2+)</name>
        <dbReference type="ChEBI" id="CHEBI:18420"/>
    </cofactor>
    <text evidence="14 15">Manganese or magnesium. Binds 1 divalent metal ion per monomer in the absence of substrate. May bind a second metal ion after substrate binding.</text>
</comment>
<keyword evidence="11 14" id="KW-0255">Endonuclease</keyword>
<evidence type="ECO:0000256" key="15">
    <source>
        <dbReference type="PROSITE-ProRule" id="PRU01319"/>
    </source>
</evidence>
<evidence type="ECO:0000256" key="14">
    <source>
        <dbReference type="HAMAP-Rule" id="MF_00052"/>
    </source>
</evidence>
<dbReference type="PANTHER" id="PTHR10954">
    <property type="entry name" value="RIBONUCLEASE H2 SUBUNIT A"/>
    <property type="match status" value="1"/>
</dbReference>
<dbReference type="Proteomes" id="UP000824090">
    <property type="component" value="Unassembled WGS sequence"/>
</dbReference>
<comment type="subcellular location">
    <subcellularLocation>
        <location evidence="4 14">Cytoplasm</location>
    </subcellularLocation>
</comment>
<evidence type="ECO:0000256" key="10">
    <source>
        <dbReference type="ARBA" id="ARBA00022723"/>
    </source>
</evidence>
<dbReference type="PANTHER" id="PTHR10954:SF18">
    <property type="entry name" value="RIBONUCLEASE HII"/>
    <property type="match status" value="1"/>
</dbReference>
<organism evidence="18 19">
    <name type="scientific">Candidatus Allocopromorpha excrementigallinarum</name>
    <dbReference type="NCBI Taxonomy" id="2840742"/>
    <lineage>
        <taxon>Bacteria</taxon>
        <taxon>Bacillati</taxon>
        <taxon>Bacillota</taxon>
        <taxon>Clostridia</taxon>
        <taxon>Eubacteriales</taxon>
        <taxon>Eubacteriaceae</taxon>
        <taxon>Eubacteriaceae incertae sedis</taxon>
        <taxon>Candidatus Allocopromorpha</taxon>
    </lineage>
</organism>
<sequence length="214" mass="24202">MTKEERLARQRERLEELKKPEKELREKGFKTIAGVDEAGRGPLAGPVVAAAVVLPEDFNVLGIDDSKKLSEKRREELFDKIREGAVTWGIGIADHKTIDEINILQATKLAMRRALEEAGRKAEIDYIIFDAVEIDEIKKPQQSVIKGDSRVLAIAAASILAKVTRDRMMKEMALRYPGYSFEKNKGYGTKAHYEGIEKYGMCPIHRRSFLKNLT</sequence>
<comment type="caution">
    <text evidence="18">The sequence shown here is derived from an EMBL/GenBank/DDBJ whole genome shotgun (WGS) entry which is preliminary data.</text>
</comment>
<dbReference type="AlphaFoldDB" id="A0A9D1I0Z6"/>
<gene>
    <name evidence="14" type="primary">rnhB</name>
    <name evidence="18" type="ORF">IAC50_00185</name>
</gene>
<dbReference type="GO" id="GO:0043137">
    <property type="term" value="P:DNA replication, removal of RNA primer"/>
    <property type="evidence" value="ECO:0007669"/>
    <property type="project" value="TreeGrafter"/>
</dbReference>
<comment type="similarity">
    <text evidence="5 14 16">Belongs to the RNase HII family.</text>
</comment>
<reference evidence="18" key="2">
    <citation type="journal article" date="2021" name="PeerJ">
        <title>Extensive microbial diversity within the chicken gut microbiome revealed by metagenomics and culture.</title>
        <authorList>
            <person name="Gilroy R."/>
            <person name="Ravi A."/>
            <person name="Getino M."/>
            <person name="Pursley I."/>
            <person name="Horton D.L."/>
            <person name="Alikhan N.F."/>
            <person name="Baker D."/>
            <person name="Gharbi K."/>
            <person name="Hall N."/>
            <person name="Watson M."/>
            <person name="Adriaenssens E.M."/>
            <person name="Foster-Nyarko E."/>
            <person name="Jarju S."/>
            <person name="Secka A."/>
            <person name="Antonio M."/>
            <person name="Oren A."/>
            <person name="Chaudhuri R.R."/>
            <person name="La Ragione R."/>
            <person name="Hildebrand F."/>
            <person name="Pallen M.J."/>
        </authorList>
    </citation>
    <scope>NUCLEOTIDE SEQUENCE</scope>
    <source>
        <strain evidence="18">ChiHcec3-6078</strain>
    </source>
</reference>
<comment type="function">
    <text evidence="3 14 16">Endonuclease that specifically degrades the RNA of RNA-DNA hybrids.</text>
</comment>
<dbReference type="HAMAP" id="MF_00052_B">
    <property type="entry name" value="RNase_HII_B"/>
    <property type="match status" value="1"/>
</dbReference>
<evidence type="ECO:0000256" key="13">
    <source>
        <dbReference type="ARBA" id="ARBA00023211"/>
    </source>
</evidence>
<evidence type="ECO:0000256" key="6">
    <source>
        <dbReference type="ARBA" id="ARBA00012180"/>
    </source>
</evidence>